<evidence type="ECO:0000256" key="1">
    <source>
        <dbReference type="SAM" id="MobiDB-lite"/>
    </source>
</evidence>
<name>A0A562P9H7_9BURK</name>
<reference evidence="3" key="2">
    <citation type="submission" date="2019-07" db="EMBL/GenBank/DDBJ databases">
        <authorList>
            <person name="Whitman W."/>
            <person name="Huntemann M."/>
            <person name="Clum A."/>
            <person name="Pillay M."/>
            <person name="Palaniappan K."/>
            <person name="Varghese N."/>
            <person name="Mikhailova N."/>
            <person name="Stamatis D."/>
            <person name="Reddy T."/>
            <person name="Daum C."/>
            <person name="Shapiro N."/>
            <person name="Ivanova N."/>
            <person name="Kyrpides N."/>
            <person name="Woyke T."/>
        </authorList>
    </citation>
    <scope>NUCLEOTIDE SEQUENCE</scope>
    <source>
        <strain evidence="3">CGMCC 1.10685</strain>
    </source>
</reference>
<keyword evidence="5" id="KW-1185">Reference proteome</keyword>
<dbReference type="EMBL" id="CP046904">
    <property type="protein sequence ID" value="QGZ42699.1"/>
    <property type="molecule type" value="Genomic_DNA"/>
</dbReference>
<accession>A0A562P9H7</accession>
<dbReference type="AlphaFoldDB" id="A0A562P9H7"/>
<dbReference type="EMBL" id="VLKW01000018">
    <property type="protein sequence ID" value="TWI41049.1"/>
    <property type="molecule type" value="Genomic_DNA"/>
</dbReference>
<dbReference type="Proteomes" id="UP000315112">
    <property type="component" value="Unassembled WGS sequence"/>
</dbReference>
<dbReference type="OrthoDB" id="5526813at2"/>
<sequence length="295" mass="33436">MARIRTVKPELFKHEDLFELEQETGLPVRLAFIGLFTCCDRDGRFKWRPRALKLDVLPYDACDFSRVLDALVTRGFVVRYEVNGEEYGVIPTFAKHQIINNRESESELPAPEEGQVKSTTSTRAARVDDASATPHEGKGREGKGREEEGKGKELSVERRDAPPDRDVVAEVFAYWQKTMNSPGSQLDDKRRKAIKAALKLYEPRQVCEAILGCSRSEWHMGKNDRHRKFNGLDLILRDAQHIDNFIELASKRTTGPESIDERNARILAELMNEDGTAAPDGDVIDVDMEELIDAH</sequence>
<reference evidence="2 5" key="3">
    <citation type="submission" date="2019-12" db="EMBL/GenBank/DDBJ databases">
        <title>Draft Genome Sequences of Six Type Strains of the Genus Massilia.</title>
        <authorList>
            <person name="Miess H."/>
            <person name="Frediansyah A."/>
            <person name="Goeker M."/>
            <person name="Gross H."/>
        </authorList>
    </citation>
    <scope>NUCLEOTIDE SEQUENCE [LARGE SCALE GENOMIC DNA]</scope>
    <source>
        <strain evidence="2 5">DSM 26639</strain>
    </source>
</reference>
<evidence type="ECO:0000313" key="4">
    <source>
        <dbReference type="Proteomes" id="UP000315112"/>
    </source>
</evidence>
<gene>
    <name evidence="2" type="ORF">GO485_29140</name>
    <name evidence="3" type="ORF">IP92_05770</name>
</gene>
<dbReference type="RefSeq" id="WP_145881958.1">
    <property type="nucleotide sequence ID" value="NZ_CP046904.1"/>
</dbReference>
<feature type="region of interest" description="Disordered" evidence="1">
    <location>
        <begin position="102"/>
        <end position="163"/>
    </location>
</feature>
<reference evidence="3 4" key="1">
    <citation type="journal article" date="2015" name="Stand. Genomic Sci.">
        <title>Genomic Encyclopedia of Bacterial and Archaeal Type Strains, Phase III: the genomes of soil and plant-associated and newly described type strains.</title>
        <authorList>
            <person name="Whitman W.B."/>
            <person name="Woyke T."/>
            <person name="Klenk H.P."/>
            <person name="Zhou Y."/>
            <person name="Lilburn T.G."/>
            <person name="Beck B.J."/>
            <person name="De Vos P."/>
            <person name="Vandamme P."/>
            <person name="Eisen J.A."/>
            <person name="Garrity G."/>
            <person name="Hugenholtz P."/>
            <person name="Kyrpides N.C."/>
        </authorList>
    </citation>
    <scope>NUCLEOTIDE SEQUENCE [LARGE SCALE GENOMIC DNA]</scope>
    <source>
        <strain evidence="3 4">CGMCC 1.10685</strain>
    </source>
</reference>
<evidence type="ECO:0000313" key="5">
    <source>
        <dbReference type="Proteomes" id="UP000437862"/>
    </source>
</evidence>
<organism evidence="3 4">
    <name type="scientific">Pseudoduganella flava</name>
    <dbReference type="NCBI Taxonomy" id="871742"/>
    <lineage>
        <taxon>Bacteria</taxon>
        <taxon>Pseudomonadati</taxon>
        <taxon>Pseudomonadota</taxon>
        <taxon>Betaproteobacteria</taxon>
        <taxon>Burkholderiales</taxon>
        <taxon>Oxalobacteraceae</taxon>
        <taxon>Telluria group</taxon>
        <taxon>Pseudoduganella</taxon>
    </lineage>
</organism>
<proteinExistence type="predicted"/>
<dbReference type="Proteomes" id="UP000437862">
    <property type="component" value="Chromosome"/>
</dbReference>
<evidence type="ECO:0000313" key="3">
    <source>
        <dbReference type="EMBL" id="TWI41049.1"/>
    </source>
</evidence>
<feature type="compositionally biased region" description="Basic and acidic residues" evidence="1">
    <location>
        <begin position="125"/>
        <end position="163"/>
    </location>
</feature>
<protein>
    <submittedName>
        <fullName evidence="3">Uncharacterized protein</fullName>
    </submittedName>
</protein>
<evidence type="ECO:0000313" key="2">
    <source>
        <dbReference type="EMBL" id="QGZ42699.1"/>
    </source>
</evidence>